<dbReference type="InterPro" id="IPR012341">
    <property type="entry name" value="6hp_glycosidase-like_sf"/>
</dbReference>
<reference evidence="9 10" key="1">
    <citation type="submission" date="2023-12" db="EMBL/GenBank/DDBJ databases">
        <title>Description of an unclassified Opitutus bacterium of Verrucomicrobiota.</title>
        <authorList>
            <person name="Zhang D.-F."/>
        </authorList>
    </citation>
    <scope>NUCLEOTIDE SEQUENCE [LARGE SCALE GENOMIC DNA]</scope>
    <source>
        <strain evidence="9 10">WL0086</strain>
    </source>
</reference>
<sequence>MKPHLLLAGVLALTPFANAAPPPGGAALTGEYPNLFKTYLGKSDAEVEAKLAAAFDQLFYGDPFTERIYYMGSEDTAYLADVGSRDVRSEGISYGMMITVQMDKQTEFNAIWKWAKTHMFYEEGPLKGYFAWHRDYDGDMTRADGSEIRGAGPAPDGENWMVMALFFASHRWGDGEGIFNYGREAQDLLKMMIHKDAPSEHGGVKAMFHPVHKQIRFVPEGPASEFTDPSYHTPHYTELFARWAEDPADRAFLKEVAATSRQHFRDAADPTTGIMPNYTNFDGSALERWGRVFDADAWRTLGWPAMDWSWWGEDEWMVEQSNRILRFYASQPADDWPDKMQLDGTVERRGGIAPGLTGMAAVAALAADPELGKPMVERLWNMEMPSDVGRDTDGTMAEGELRSWRYYDGLLTMFGLLHASGQFRVYGPVSP</sequence>
<gene>
    <name evidence="9" type="ORF">K1X11_013845</name>
</gene>
<keyword evidence="8" id="KW-0732">Signal</keyword>
<evidence type="ECO:0000313" key="9">
    <source>
        <dbReference type="EMBL" id="WRQ85891.1"/>
    </source>
</evidence>
<comment type="catalytic activity">
    <reaction evidence="1">
        <text>Endohydrolysis of (1-&gt;4)-beta-D-glucosidic linkages in cellulose, lichenin and cereal beta-D-glucans.</text>
        <dbReference type="EC" id="3.2.1.4"/>
    </reaction>
</comment>
<feature type="signal peptide" evidence="8">
    <location>
        <begin position="1"/>
        <end position="19"/>
    </location>
</feature>
<dbReference type="EC" id="3.2.1.4" evidence="3"/>
<evidence type="ECO:0000256" key="7">
    <source>
        <dbReference type="ARBA" id="ARBA00023326"/>
    </source>
</evidence>
<keyword evidence="5" id="KW-0136">Cellulose degradation</keyword>
<name>A0ABZ1C372_9BACT</name>
<keyword evidence="4 9" id="KW-0378">Hydrolase</keyword>
<dbReference type="InterPro" id="IPR002037">
    <property type="entry name" value="Glyco_hydro_8"/>
</dbReference>
<dbReference type="SUPFAM" id="SSF48208">
    <property type="entry name" value="Six-hairpin glycosidases"/>
    <property type="match status" value="1"/>
</dbReference>
<evidence type="ECO:0000256" key="6">
    <source>
        <dbReference type="ARBA" id="ARBA00023295"/>
    </source>
</evidence>
<dbReference type="RefSeq" id="WP_221032709.1">
    <property type="nucleotide sequence ID" value="NZ_CP139781.1"/>
</dbReference>
<accession>A0ABZ1C372</accession>
<dbReference type="InterPro" id="IPR008928">
    <property type="entry name" value="6-hairpin_glycosidase_sf"/>
</dbReference>
<dbReference type="Proteomes" id="UP000738431">
    <property type="component" value="Chromosome"/>
</dbReference>
<dbReference type="Gene3D" id="1.50.10.10">
    <property type="match status" value="1"/>
</dbReference>
<comment type="similarity">
    <text evidence="2">Belongs to the glycosyl hydrolase 8 (cellulase D) family.</text>
</comment>
<keyword evidence="10" id="KW-1185">Reference proteome</keyword>
<evidence type="ECO:0000256" key="8">
    <source>
        <dbReference type="SAM" id="SignalP"/>
    </source>
</evidence>
<protein>
    <recommendedName>
        <fullName evidence="3">cellulase</fullName>
        <ecNumber evidence="3">3.2.1.4</ecNumber>
    </recommendedName>
</protein>
<evidence type="ECO:0000256" key="3">
    <source>
        <dbReference type="ARBA" id="ARBA00012601"/>
    </source>
</evidence>
<keyword evidence="7" id="KW-0624">Polysaccharide degradation</keyword>
<proteinExistence type="inferred from homology"/>
<evidence type="ECO:0000313" key="10">
    <source>
        <dbReference type="Proteomes" id="UP000738431"/>
    </source>
</evidence>
<evidence type="ECO:0000256" key="5">
    <source>
        <dbReference type="ARBA" id="ARBA00023001"/>
    </source>
</evidence>
<evidence type="ECO:0000256" key="4">
    <source>
        <dbReference type="ARBA" id="ARBA00022801"/>
    </source>
</evidence>
<dbReference type="Pfam" id="PF01270">
    <property type="entry name" value="Glyco_hydro_8"/>
    <property type="match status" value="1"/>
</dbReference>
<evidence type="ECO:0000256" key="2">
    <source>
        <dbReference type="ARBA" id="ARBA00009209"/>
    </source>
</evidence>
<organism evidence="9 10">
    <name type="scientific">Actomonas aquatica</name>
    <dbReference type="NCBI Taxonomy" id="2866162"/>
    <lineage>
        <taxon>Bacteria</taxon>
        <taxon>Pseudomonadati</taxon>
        <taxon>Verrucomicrobiota</taxon>
        <taxon>Opitutia</taxon>
        <taxon>Opitutales</taxon>
        <taxon>Opitutaceae</taxon>
        <taxon>Actomonas</taxon>
    </lineage>
</organism>
<keyword evidence="7" id="KW-0119">Carbohydrate metabolism</keyword>
<keyword evidence="6" id="KW-0326">Glycosidase</keyword>
<evidence type="ECO:0000256" key="1">
    <source>
        <dbReference type="ARBA" id="ARBA00000966"/>
    </source>
</evidence>
<feature type="chain" id="PRO_5046174012" description="cellulase" evidence="8">
    <location>
        <begin position="20"/>
        <end position="431"/>
    </location>
</feature>
<dbReference type="EMBL" id="CP139781">
    <property type="protein sequence ID" value="WRQ85891.1"/>
    <property type="molecule type" value="Genomic_DNA"/>
</dbReference>
<dbReference type="GO" id="GO:0016787">
    <property type="term" value="F:hydrolase activity"/>
    <property type="evidence" value="ECO:0007669"/>
    <property type="project" value="UniProtKB-KW"/>
</dbReference>